<dbReference type="EMBL" id="CM047591">
    <property type="protein sequence ID" value="KAI9919102.1"/>
    <property type="molecule type" value="Genomic_DNA"/>
</dbReference>
<organism evidence="1 2">
    <name type="scientific">Peronosclerospora sorghi</name>
    <dbReference type="NCBI Taxonomy" id="230839"/>
    <lineage>
        <taxon>Eukaryota</taxon>
        <taxon>Sar</taxon>
        <taxon>Stramenopiles</taxon>
        <taxon>Oomycota</taxon>
        <taxon>Peronosporomycetes</taxon>
        <taxon>Peronosporales</taxon>
        <taxon>Peronosporaceae</taxon>
        <taxon>Peronosclerospora</taxon>
    </lineage>
</organism>
<name>A0ACC0WK06_9STRA</name>
<evidence type="ECO:0000313" key="2">
    <source>
        <dbReference type="Proteomes" id="UP001163321"/>
    </source>
</evidence>
<comment type="caution">
    <text evidence="1">The sequence shown here is derived from an EMBL/GenBank/DDBJ whole genome shotgun (WGS) entry which is preliminary data.</text>
</comment>
<gene>
    <name evidence="1" type="ORF">PsorP6_011497</name>
</gene>
<protein>
    <submittedName>
        <fullName evidence="1">Uncharacterized protein</fullName>
    </submittedName>
</protein>
<dbReference type="Proteomes" id="UP001163321">
    <property type="component" value="Chromosome 12"/>
</dbReference>
<sequence>MVTGSKRATRSARKHDKTIQQAPENKRRMQASNAEPEPELEPVQQTPDERINAKSSDQSSYDNSFGVLQMKTHSPLSFLTLSPRKQKLTNSVDVDSISEPRASPQLLPCGSSRSCSPSQFFRSPMETSAQAVQSPRRRTRQRKASKRLVEIMNRLNEQEKKQVSLLPSADESRKTATSPTSTPLLKQQELPSWPKIGFDCTADDEKSDSGETASSFDVDDLRCAPSGLLTSPGEQDSFFSIVNLLSPLIPALEFDNSFRSVKLSPLVSLTSNELPRLIPPFPNPEAGENQRLDPWTHTDACSKFETPENKPSRKRRVASSSYSGDWISPFILDTLFPNIQAFTSPSPGKDERSKLGDHSVMKMTLHTSFGASPSALDSHPTREIRAINNSLYGFMPMLSIDAVKRKKYICSRKAEENDPKTPSSSHVQCKVLQTHVRRFASPRRMSRSPLQPWNGQKTSPTPLKVALNKQDAMLVDDPTPSRVTRKLTDPRAVPATPIGNKRKREASSCASMSSLVPMSHLGVVGQAVKNTSAKQLKPRRTIETSLPNPPTTASKGRLDDAVVEISAPMAKKALCNCKKSTCLKLYCECFRLGAYCDNRCNCLNCANTTETEEKRQQAIALRLEKNPNAFKPRISGISDVTASTLRGTQRLFGRSRVPFDSLLSPSGQLRFQQQQVIPKMHQRGCHCKKSACQKKYCECYQAGVACGENCRCIDCKNHAMSVGTQSRPTGGGDMPSRIASELDETFVSPVLENIRRQMRHDPEIWKTMPFQASCQRESKRLKATLPVAIESDPTMAWLSSPQGKHQPSSMGLCGMSPVSGQGEEQRDGRKDAPLSSLLSSKKQHVVAGKASLSALVRSLSAINRVIVLPLFGSKLPPLQSDVSARIFYFLTNSDLHNASFVSHLWNQFALGDMVWDHANLIPTQAARSRKKRDGKANDVDYKTRLKREANPAVLSTLR</sequence>
<evidence type="ECO:0000313" key="1">
    <source>
        <dbReference type="EMBL" id="KAI9919102.1"/>
    </source>
</evidence>
<accession>A0ACC0WK06</accession>
<reference evidence="1 2" key="1">
    <citation type="journal article" date="2022" name="bioRxiv">
        <title>The genome of the oomycete Peronosclerospora sorghi, a cosmopolitan pathogen of maize and sorghum, is inflated with dispersed pseudogenes.</title>
        <authorList>
            <person name="Fletcher K."/>
            <person name="Martin F."/>
            <person name="Isakeit T."/>
            <person name="Cavanaugh K."/>
            <person name="Magill C."/>
            <person name="Michelmore R."/>
        </authorList>
    </citation>
    <scope>NUCLEOTIDE SEQUENCE [LARGE SCALE GENOMIC DNA]</scope>
    <source>
        <strain evidence="1">P6</strain>
    </source>
</reference>
<proteinExistence type="predicted"/>
<keyword evidence="2" id="KW-1185">Reference proteome</keyword>